<evidence type="ECO:0000313" key="1">
    <source>
        <dbReference type="EMBL" id="CZT20879.1"/>
    </source>
</evidence>
<name>A0A2D3VG85_9PEZI</name>
<dbReference type="GeneID" id="35601869"/>
<dbReference type="InterPro" id="IPR016084">
    <property type="entry name" value="Haem_Oase-like_multi-hlx"/>
</dbReference>
<dbReference type="EMBL" id="FJUY01000010">
    <property type="protein sequence ID" value="CZT20879.1"/>
    <property type="molecule type" value="Genomic_DNA"/>
</dbReference>
<dbReference type="RefSeq" id="XP_023627768.1">
    <property type="nucleotide sequence ID" value="XM_023772000.1"/>
</dbReference>
<keyword evidence="2" id="KW-1185">Reference proteome</keyword>
<sequence length="227" mass="25365">MSSFTQALVVSDPAFFQRATQSPFLRRAAQGTLSKEVLGKWLANDRLYVHGYLRAAGRLLSFLSLPQVVPAVLVELQADSESKLLAWTIDDLINIQQEERFIVETAGQYGINVNLPADEHGRVPASVKMPGLCRFEALFDGLQAGDRDLLPWLESAVVFYGTEKLFLEAWTWMKSQQVDDTEVADDEDGGAVRRHFMANWSSPDFVDFVERLANIIDAAVQTQAEDV</sequence>
<dbReference type="CDD" id="cd19357">
    <property type="entry name" value="TenA_E_At3g16990-like"/>
    <property type="match status" value="1"/>
</dbReference>
<dbReference type="PANTHER" id="PTHR41813:SF2">
    <property type="entry name" value="REGULATOR PAB1642, PUTATIVE (AFU_ORTHOLOGUE AFUA_3G11955)-RELATED"/>
    <property type="match status" value="1"/>
</dbReference>
<dbReference type="OrthoDB" id="37730at2759"/>
<dbReference type="STRING" id="112498.A0A2D3VG85"/>
<reference evidence="1 2" key="1">
    <citation type="submission" date="2016-03" db="EMBL/GenBank/DDBJ databases">
        <authorList>
            <person name="Ploux O."/>
        </authorList>
    </citation>
    <scope>NUCLEOTIDE SEQUENCE [LARGE SCALE GENOMIC DNA]</scope>
    <source>
        <strain evidence="1 2">URUG2</strain>
    </source>
</reference>
<proteinExistence type="predicted"/>
<organism evidence="1 2">
    <name type="scientific">Ramularia collo-cygni</name>
    <dbReference type="NCBI Taxonomy" id="112498"/>
    <lineage>
        <taxon>Eukaryota</taxon>
        <taxon>Fungi</taxon>
        <taxon>Dikarya</taxon>
        <taxon>Ascomycota</taxon>
        <taxon>Pezizomycotina</taxon>
        <taxon>Dothideomycetes</taxon>
        <taxon>Dothideomycetidae</taxon>
        <taxon>Mycosphaerellales</taxon>
        <taxon>Mycosphaerellaceae</taxon>
        <taxon>Ramularia</taxon>
    </lineage>
</organism>
<dbReference type="Proteomes" id="UP000225277">
    <property type="component" value="Unassembled WGS sequence"/>
</dbReference>
<evidence type="ECO:0000313" key="2">
    <source>
        <dbReference type="Proteomes" id="UP000225277"/>
    </source>
</evidence>
<gene>
    <name evidence="1" type="ORF">RCC_06739</name>
</gene>
<protein>
    <submittedName>
        <fullName evidence="1">Uncharacterized protein</fullName>
    </submittedName>
</protein>
<dbReference type="Gene3D" id="1.20.910.10">
    <property type="entry name" value="Heme oxygenase-like"/>
    <property type="match status" value="1"/>
</dbReference>
<accession>A0A2D3VG85</accession>
<dbReference type="SUPFAM" id="SSF48613">
    <property type="entry name" value="Heme oxygenase-like"/>
    <property type="match status" value="1"/>
</dbReference>
<dbReference type="PANTHER" id="PTHR41813">
    <property type="entry name" value="REGULATOR PAB1642, PUTATIVE (AFU_ORTHOLOGUE AFUA_3G11955)-RELATED"/>
    <property type="match status" value="1"/>
</dbReference>
<dbReference type="InterPro" id="IPR053261">
    <property type="entry name" value="Polyketide-peptide_reg"/>
</dbReference>
<dbReference type="AlphaFoldDB" id="A0A2D3VG85"/>